<dbReference type="EMBL" id="LCOT01000042">
    <property type="protein sequence ID" value="KKU82650.1"/>
    <property type="molecule type" value="Genomic_DNA"/>
</dbReference>
<evidence type="ECO:0000259" key="1">
    <source>
        <dbReference type="Pfam" id="PF00483"/>
    </source>
</evidence>
<sequence length="248" mass="27998">MEAIVLCAGYATRLYPLTKNKPKPLLKIGGIPIIGHIIKKIESIDGISGINVVTNDRFYKQFSEWKNECRINKPLTILNDGTTSNENKLGAVGDINFAISQKNIKGDVIIIAGDNLFDFGLQDAVDSFKKNNSNIIVLHDVKDKNLARNYGVVDVDESSIVKKFEEKPKNPQSTLVSTGIYIFSKKTLNLIKEYASQINNTDKIGTFLEWLHKREIVYSHVSREAWFDIGSHDQIKKAEEHYKKSNSR</sequence>
<name>A0A0G1WKB7_9BACT</name>
<accession>A0A0G1WKB7</accession>
<dbReference type="InterPro" id="IPR005835">
    <property type="entry name" value="NTP_transferase_dom"/>
</dbReference>
<dbReference type="AlphaFoldDB" id="A0A0G1WKB7"/>
<proteinExistence type="predicted"/>
<feature type="domain" description="Nucleotidyl transferase" evidence="1">
    <location>
        <begin position="3"/>
        <end position="244"/>
    </location>
</feature>
<reference evidence="2 3" key="1">
    <citation type="journal article" date="2015" name="Nature">
        <title>rRNA introns, odd ribosomes, and small enigmatic genomes across a large radiation of phyla.</title>
        <authorList>
            <person name="Brown C.T."/>
            <person name="Hug L.A."/>
            <person name="Thomas B.C."/>
            <person name="Sharon I."/>
            <person name="Castelle C.J."/>
            <person name="Singh A."/>
            <person name="Wilkins M.J."/>
            <person name="Williams K.H."/>
            <person name="Banfield J.F."/>
        </authorList>
    </citation>
    <scope>NUCLEOTIDE SEQUENCE [LARGE SCALE GENOMIC DNA]</scope>
</reference>
<protein>
    <submittedName>
        <fullName evidence="2">Nucleoside-diphosphate-sugar pyrophosphorylase</fullName>
    </submittedName>
</protein>
<gene>
    <name evidence="2" type="ORF">UY11_C0042G0011</name>
</gene>
<dbReference type="Proteomes" id="UP000034265">
    <property type="component" value="Unassembled WGS sequence"/>
</dbReference>
<evidence type="ECO:0000313" key="2">
    <source>
        <dbReference type="EMBL" id="KKU82650.1"/>
    </source>
</evidence>
<dbReference type="InterPro" id="IPR029044">
    <property type="entry name" value="Nucleotide-diphossugar_trans"/>
</dbReference>
<dbReference type="CDD" id="cd04181">
    <property type="entry name" value="NTP_transferase"/>
    <property type="match status" value="1"/>
</dbReference>
<comment type="caution">
    <text evidence="2">The sequence shown here is derived from an EMBL/GenBank/DDBJ whole genome shotgun (WGS) entry which is preliminary data.</text>
</comment>
<dbReference type="PANTHER" id="PTHR42883">
    <property type="entry name" value="GLUCOSE-1-PHOSPHATE THYMIDYLTRANSFERASE"/>
    <property type="match status" value="1"/>
</dbReference>
<dbReference type="Pfam" id="PF00483">
    <property type="entry name" value="NTP_transferase"/>
    <property type="match status" value="1"/>
</dbReference>
<dbReference type="PANTHER" id="PTHR42883:SF2">
    <property type="entry name" value="THYMIDYLYLTRANSFERASE"/>
    <property type="match status" value="1"/>
</dbReference>
<dbReference type="Gene3D" id="3.90.550.10">
    <property type="entry name" value="Spore Coat Polysaccharide Biosynthesis Protein SpsA, Chain A"/>
    <property type="match status" value="1"/>
</dbReference>
<dbReference type="SUPFAM" id="SSF53448">
    <property type="entry name" value="Nucleotide-diphospho-sugar transferases"/>
    <property type="match status" value="1"/>
</dbReference>
<evidence type="ECO:0000313" key="3">
    <source>
        <dbReference type="Proteomes" id="UP000034265"/>
    </source>
</evidence>
<organism evidence="2 3">
    <name type="scientific">Candidatus Amesbacteria bacterium GW2011_GWC2_47_8</name>
    <dbReference type="NCBI Taxonomy" id="1618367"/>
    <lineage>
        <taxon>Bacteria</taxon>
        <taxon>Candidatus Amesiibacteriota</taxon>
    </lineage>
</organism>